<reference evidence="3" key="1">
    <citation type="journal article" date="2020" name="Fungal Divers.">
        <title>Resolving the Mortierellaceae phylogeny through synthesis of multi-gene phylogenetics and phylogenomics.</title>
        <authorList>
            <person name="Vandepol N."/>
            <person name="Liber J."/>
            <person name="Desiro A."/>
            <person name="Na H."/>
            <person name="Kennedy M."/>
            <person name="Barry K."/>
            <person name="Grigoriev I.V."/>
            <person name="Miller A.N."/>
            <person name="O'Donnell K."/>
            <person name="Stajich J.E."/>
            <person name="Bonito G."/>
        </authorList>
    </citation>
    <scope>NUCLEOTIDE SEQUENCE</scope>
    <source>
        <strain evidence="3">NRRL 28262</strain>
    </source>
</reference>
<sequence>MEGVFPVCFTTNGVYIYAVAYHFQQGVGGGNHIVLARSYSSSLNNLTWKLIGRTFKIPIFTEQWADYTYNCAWNPETSVMILTGDISDELYRPVSTGTLYRFGIEVPTMTNALQTATRHFVDIDLSGPQDDLWPSFRRNRGVLMPDISFDHSLLPSSSGNLILGKKDMPTWVFAQLSAQASHLTLAEFFDGWFPETYLTQWSLNDYGSSPQGPIKYDILAHSNDKFFVLGSVGSGGHLVGLVIPFSLSTPTPTQPDPTLRSIKVVESTLGQDCDLGHELTTSAAHGDQIFLLCYPKTQLQNVSKEIEAFQLYSFNGATFQHVCSIATAALITAANHNIAPQLTIAPDSSSKGIGAKWAYVSLDYGARSYSLDLTRNATTTATDTIHTNLGAPKPFTLDHDNEFDDWPSPSWTSTPSSLKSKDAFSAWLSYIAGILFVCILIGKLVCYRRRRERRRLAIEQAALPICPNPLHLPTHHRPRGSRVAAAASEGGVVGVTRTQYGEDASDTLPMYTLRAPPGPAADSLTSIVSEVEASNVSPPTPPLHPLLPSSPTSSPPPFHAPEPMDLPPCYASRPSSPVQSP</sequence>
<evidence type="ECO:0000313" key="4">
    <source>
        <dbReference type="Proteomes" id="UP001194580"/>
    </source>
</evidence>
<dbReference type="Proteomes" id="UP001194580">
    <property type="component" value="Unassembled WGS sequence"/>
</dbReference>
<feature type="compositionally biased region" description="Pro residues" evidence="1">
    <location>
        <begin position="553"/>
        <end position="566"/>
    </location>
</feature>
<organism evidence="3 4">
    <name type="scientific">Linnemannia exigua</name>
    <dbReference type="NCBI Taxonomy" id="604196"/>
    <lineage>
        <taxon>Eukaryota</taxon>
        <taxon>Fungi</taxon>
        <taxon>Fungi incertae sedis</taxon>
        <taxon>Mucoromycota</taxon>
        <taxon>Mortierellomycotina</taxon>
        <taxon>Mortierellomycetes</taxon>
        <taxon>Mortierellales</taxon>
        <taxon>Mortierellaceae</taxon>
        <taxon>Linnemannia</taxon>
    </lineage>
</organism>
<dbReference type="EMBL" id="JAAAIL010000256">
    <property type="protein sequence ID" value="KAG0277681.1"/>
    <property type="molecule type" value="Genomic_DNA"/>
</dbReference>
<feature type="region of interest" description="Disordered" evidence="1">
    <location>
        <begin position="531"/>
        <end position="581"/>
    </location>
</feature>
<evidence type="ECO:0000256" key="2">
    <source>
        <dbReference type="SAM" id="Phobius"/>
    </source>
</evidence>
<evidence type="ECO:0000256" key="1">
    <source>
        <dbReference type="SAM" id="MobiDB-lite"/>
    </source>
</evidence>
<feature type="transmembrane region" description="Helical" evidence="2">
    <location>
        <begin position="427"/>
        <end position="446"/>
    </location>
</feature>
<keyword evidence="4" id="KW-1185">Reference proteome</keyword>
<name>A0AAD4H7N4_9FUNG</name>
<comment type="caution">
    <text evidence="3">The sequence shown here is derived from an EMBL/GenBank/DDBJ whole genome shotgun (WGS) entry which is preliminary data.</text>
</comment>
<evidence type="ECO:0000313" key="3">
    <source>
        <dbReference type="EMBL" id="KAG0277681.1"/>
    </source>
</evidence>
<proteinExistence type="predicted"/>
<keyword evidence="2" id="KW-0812">Transmembrane</keyword>
<accession>A0AAD4H7N4</accession>
<gene>
    <name evidence="3" type="ORF">BGZ95_005530</name>
</gene>
<dbReference type="AlphaFoldDB" id="A0AAD4H7N4"/>
<protein>
    <submittedName>
        <fullName evidence="3">Uncharacterized protein</fullName>
    </submittedName>
</protein>
<keyword evidence="2" id="KW-0472">Membrane</keyword>
<keyword evidence="2" id="KW-1133">Transmembrane helix</keyword>